<dbReference type="EMBL" id="JACOGA010000019">
    <property type="protein sequence ID" value="MBC3875487.1"/>
    <property type="molecule type" value="Genomic_DNA"/>
</dbReference>
<gene>
    <name evidence="1" type="ORF">H8K55_17995</name>
</gene>
<evidence type="ECO:0000313" key="1">
    <source>
        <dbReference type="EMBL" id="MBC3875487.1"/>
    </source>
</evidence>
<evidence type="ECO:0008006" key="3">
    <source>
        <dbReference type="Google" id="ProtNLM"/>
    </source>
</evidence>
<comment type="caution">
    <text evidence="1">The sequence shown here is derived from an EMBL/GenBank/DDBJ whole genome shotgun (WGS) entry which is preliminary data.</text>
</comment>
<organism evidence="1 2">
    <name type="scientific">Undibacterium flavidum</name>
    <dbReference type="NCBI Taxonomy" id="2762297"/>
    <lineage>
        <taxon>Bacteria</taxon>
        <taxon>Pseudomonadati</taxon>
        <taxon>Pseudomonadota</taxon>
        <taxon>Betaproteobacteria</taxon>
        <taxon>Burkholderiales</taxon>
        <taxon>Oxalobacteraceae</taxon>
        <taxon>Undibacterium</taxon>
    </lineage>
</organism>
<protein>
    <recommendedName>
        <fullName evidence="3">Lumazine-binding protein</fullName>
    </recommendedName>
</protein>
<reference evidence="1 2" key="1">
    <citation type="submission" date="2020-08" db="EMBL/GenBank/DDBJ databases">
        <title>Novel species isolated from subtropical streams in China.</title>
        <authorList>
            <person name="Lu H."/>
        </authorList>
    </citation>
    <scope>NUCLEOTIDE SEQUENCE [LARGE SCALE GENOMIC DNA]</scope>
    <source>
        <strain evidence="1 2">LX15W</strain>
    </source>
</reference>
<name>A0ABR6YG15_9BURK</name>
<evidence type="ECO:0000313" key="2">
    <source>
        <dbReference type="Proteomes" id="UP000624279"/>
    </source>
</evidence>
<keyword evidence="2" id="KW-1185">Reference proteome</keyword>
<proteinExistence type="predicted"/>
<dbReference type="Proteomes" id="UP000624279">
    <property type="component" value="Unassembled WGS sequence"/>
</dbReference>
<dbReference type="RefSeq" id="WP_186943452.1">
    <property type="nucleotide sequence ID" value="NZ_JACOGA010000019.1"/>
</dbReference>
<sequence length="185" mass="20781">MNLFIDRPALAQIRSEEISVYTDLVKALSKENPQNPVLVILAKTRPLSQSLLTSKADEISGLMPIATKSVISDFLNVGEKELHFDIQKLTSTLGNRVIALSEKDYIKLFNGSMKLKEAWKNFYRQFPKSHSLIKFSRVGIDKEGRQALVLLSISSGGQFGAGDLFLLSKENGRWKITQQVNIWIT</sequence>
<accession>A0ABR6YG15</accession>